<dbReference type="InterPro" id="IPR011990">
    <property type="entry name" value="TPR-like_helical_dom_sf"/>
</dbReference>
<dbReference type="SUPFAM" id="SSF48452">
    <property type="entry name" value="TPR-like"/>
    <property type="match status" value="1"/>
</dbReference>
<evidence type="ECO:0000313" key="2">
    <source>
        <dbReference type="Proteomes" id="UP001180825"/>
    </source>
</evidence>
<gene>
    <name evidence="1" type="ORF">J2X21_004810</name>
</gene>
<accession>A0ABU2AI36</accession>
<name>A0ABU2AI36_9BURK</name>
<sequence length="187" mass="20452">MANHLTEFMRYTAPDAHALAQGIARQREQLALAVQAGAALATVDHAADLAALLTTDRREQEALPLLREHADAADALPHEEAAGWFWNAYATALQCAGQRDEADRCFAKTLRLARAGGWQRLQALALHHWGRSLVEQGRLADARARIAEALDIRTQLGDARGQASSQKALDTLAELQADVQHNEHGER</sequence>
<dbReference type="Proteomes" id="UP001180825">
    <property type="component" value="Unassembled WGS sequence"/>
</dbReference>
<keyword evidence="2" id="KW-1185">Reference proteome</keyword>
<evidence type="ECO:0000313" key="1">
    <source>
        <dbReference type="EMBL" id="MDR7335643.1"/>
    </source>
</evidence>
<dbReference type="EMBL" id="JAVDXV010000011">
    <property type="protein sequence ID" value="MDR7335643.1"/>
    <property type="molecule type" value="Genomic_DNA"/>
</dbReference>
<comment type="caution">
    <text evidence="1">The sequence shown here is derived from an EMBL/GenBank/DDBJ whole genome shotgun (WGS) entry which is preliminary data.</text>
</comment>
<protein>
    <submittedName>
        <fullName evidence="1">Tetratricopeptide (TPR) repeat protein</fullName>
    </submittedName>
</protein>
<organism evidence="1 2">
    <name type="scientific">Roseateles asaccharophilus</name>
    <dbReference type="NCBI Taxonomy" id="582607"/>
    <lineage>
        <taxon>Bacteria</taxon>
        <taxon>Pseudomonadati</taxon>
        <taxon>Pseudomonadota</taxon>
        <taxon>Betaproteobacteria</taxon>
        <taxon>Burkholderiales</taxon>
        <taxon>Sphaerotilaceae</taxon>
        <taxon>Roseateles</taxon>
    </lineage>
</organism>
<proteinExistence type="predicted"/>
<dbReference type="Gene3D" id="1.25.40.10">
    <property type="entry name" value="Tetratricopeptide repeat domain"/>
    <property type="match status" value="1"/>
</dbReference>
<dbReference type="RefSeq" id="WP_310332647.1">
    <property type="nucleotide sequence ID" value="NZ_JAVDXV010000011.1"/>
</dbReference>
<reference evidence="1 2" key="1">
    <citation type="submission" date="2023-07" db="EMBL/GenBank/DDBJ databases">
        <title>Sorghum-associated microbial communities from plants grown in Nebraska, USA.</title>
        <authorList>
            <person name="Schachtman D."/>
        </authorList>
    </citation>
    <scope>NUCLEOTIDE SEQUENCE [LARGE SCALE GENOMIC DNA]</scope>
    <source>
        <strain evidence="1 2">BE316</strain>
    </source>
</reference>